<organism evidence="2 3">
    <name type="scientific">Parabacteroides chartae</name>
    <dbReference type="NCBI Taxonomy" id="1037355"/>
    <lineage>
        <taxon>Bacteria</taxon>
        <taxon>Pseudomonadati</taxon>
        <taxon>Bacteroidota</taxon>
        <taxon>Bacteroidia</taxon>
        <taxon>Bacteroidales</taxon>
        <taxon>Tannerellaceae</taxon>
        <taxon>Parabacteroides</taxon>
    </lineage>
</organism>
<evidence type="ECO:0000256" key="1">
    <source>
        <dbReference type="SAM" id="Phobius"/>
    </source>
</evidence>
<keyword evidence="1" id="KW-0812">Transmembrane</keyword>
<evidence type="ECO:0008006" key="4">
    <source>
        <dbReference type="Google" id="ProtNLM"/>
    </source>
</evidence>
<feature type="transmembrane region" description="Helical" evidence="1">
    <location>
        <begin position="46"/>
        <end position="62"/>
    </location>
</feature>
<name>A0A1T5DXK2_9BACT</name>
<feature type="transmembrane region" description="Helical" evidence="1">
    <location>
        <begin position="167"/>
        <end position="185"/>
    </location>
</feature>
<keyword evidence="1" id="KW-1133">Transmembrane helix</keyword>
<reference evidence="3" key="1">
    <citation type="submission" date="2017-02" db="EMBL/GenBank/DDBJ databases">
        <authorList>
            <person name="Varghese N."/>
            <person name="Submissions S."/>
        </authorList>
    </citation>
    <scope>NUCLEOTIDE SEQUENCE [LARGE SCALE GENOMIC DNA]</scope>
    <source>
        <strain evidence="3">DSM 24967</strain>
    </source>
</reference>
<feature type="transmembrane region" description="Helical" evidence="1">
    <location>
        <begin position="235"/>
        <end position="257"/>
    </location>
</feature>
<sequence length="493" mass="57476">MKERIAKVFEQVGLAVRSNPVELIICLFGFVICCLTYEKVITGWEGLPYYLPVFFLISYTLNQLSSYKFVSWIYGMSGLLVLPLVWSSEPREPWFYLISLGAAFGIYFISSGQRENRLFVESVLRFLRSSAFAALLSLVSWILIYSVYLSIQYIFEIWKDSNNRMEFYLLHFVYLLLFPLFFLYFHQDKRDLFTNNKVTDLLFNYVLSPVLLVYTAILYIYFVKIAVLWSLPKGGVALIVIFFSIALFVLKGCIPFVRKSYYAWFYNRASWIVLPALVMFWIGTVYRISQYGFTEDRVYLVVTGVVISLTTLLFFTKKWGRYLYVVTLIVVLFSTFTYIPGITAKDIEVFSQKDRVQNEVPEVKLPDNVFLKWDETLPTDSFRTVDIVNTVHMDYPKDYEIDSTRVNLNFDLDSISLFDKDKMLLFSMPTRDFLNKQLMKCGLTHNDTIDTTDGKGLLKVELDSMILILDNMVLSRDSLYRIENIEGGLLLKK</sequence>
<feature type="transmembrane region" description="Helical" evidence="1">
    <location>
        <begin position="298"/>
        <end position="315"/>
    </location>
</feature>
<feature type="transmembrane region" description="Helical" evidence="1">
    <location>
        <begin position="93"/>
        <end position="110"/>
    </location>
</feature>
<feature type="transmembrane region" description="Helical" evidence="1">
    <location>
        <begin position="131"/>
        <end position="155"/>
    </location>
</feature>
<dbReference type="AlphaFoldDB" id="A0A1T5DXK2"/>
<dbReference type="Pfam" id="PF13687">
    <property type="entry name" value="DUF4153"/>
    <property type="match status" value="1"/>
</dbReference>
<feature type="transmembrane region" description="Helical" evidence="1">
    <location>
        <begin position="269"/>
        <end position="286"/>
    </location>
</feature>
<protein>
    <recommendedName>
        <fullName evidence="4">DUF4153 domain-containing protein</fullName>
    </recommendedName>
</protein>
<dbReference type="RefSeq" id="WP_079684092.1">
    <property type="nucleotide sequence ID" value="NZ_FUYQ01000022.1"/>
</dbReference>
<dbReference type="InterPro" id="IPR025291">
    <property type="entry name" value="DUF4153"/>
</dbReference>
<feature type="transmembrane region" description="Helical" evidence="1">
    <location>
        <begin position="322"/>
        <end position="341"/>
    </location>
</feature>
<feature type="transmembrane region" description="Helical" evidence="1">
    <location>
        <begin position="69"/>
        <end position="87"/>
    </location>
</feature>
<proteinExistence type="predicted"/>
<keyword evidence="3" id="KW-1185">Reference proteome</keyword>
<dbReference type="Proteomes" id="UP000190852">
    <property type="component" value="Unassembled WGS sequence"/>
</dbReference>
<evidence type="ECO:0000313" key="2">
    <source>
        <dbReference type="EMBL" id="SKB76296.1"/>
    </source>
</evidence>
<accession>A0A1T5DXK2</accession>
<feature type="transmembrane region" description="Helical" evidence="1">
    <location>
        <begin position="206"/>
        <end position="229"/>
    </location>
</feature>
<feature type="transmembrane region" description="Helical" evidence="1">
    <location>
        <begin position="21"/>
        <end position="40"/>
    </location>
</feature>
<dbReference type="EMBL" id="FUYQ01000022">
    <property type="protein sequence ID" value="SKB76296.1"/>
    <property type="molecule type" value="Genomic_DNA"/>
</dbReference>
<keyword evidence="1" id="KW-0472">Membrane</keyword>
<gene>
    <name evidence="2" type="ORF">SAMN05660349_02673</name>
</gene>
<evidence type="ECO:0000313" key="3">
    <source>
        <dbReference type="Proteomes" id="UP000190852"/>
    </source>
</evidence>